<feature type="signal peptide" evidence="1">
    <location>
        <begin position="1"/>
        <end position="23"/>
    </location>
</feature>
<keyword evidence="1" id="KW-0732">Signal</keyword>
<evidence type="ECO:0000256" key="1">
    <source>
        <dbReference type="SAM" id="SignalP"/>
    </source>
</evidence>
<protein>
    <submittedName>
        <fullName evidence="2">Uncharacterized protein</fullName>
    </submittedName>
</protein>
<gene>
    <name evidence="2" type="ORF">JG687_00003934</name>
</gene>
<evidence type="ECO:0000313" key="2">
    <source>
        <dbReference type="EMBL" id="KAG6968127.1"/>
    </source>
</evidence>
<organism evidence="2 3">
    <name type="scientific">Phytophthora cactorum</name>
    <dbReference type="NCBI Taxonomy" id="29920"/>
    <lineage>
        <taxon>Eukaryota</taxon>
        <taxon>Sar</taxon>
        <taxon>Stramenopiles</taxon>
        <taxon>Oomycota</taxon>
        <taxon>Peronosporomycetes</taxon>
        <taxon>Peronosporales</taxon>
        <taxon>Peronosporaceae</taxon>
        <taxon>Phytophthora</taxon>
    </lineage>
</organism>
<accession>A0A8T1UT09</accession>
<proteinExistence type="predicted"/>
<dbReference type="EMBL" id="JAENGZ010000127">
    <property type="protein sequence ID" value="KAG6968127.1"/>
    <property type="molecule type" value="Genomic_DNA"/>
</dbReference>
<reference evidence="2" key="1">
    <citation type="submission" date="2021-01" db="EMBL/GenBank/DDBJ databases">
        <title>Phytophthora aleatoria, a newly-described species from Pinus radiata is distinct from Phytophthora cactorum isolates based on comparative genomics.</title>
        <authorList>
            <person name="Mcdougal R."/>
            <person name="Panda P."/>
            <person name="Williams N."/>
            <person name="Studholme D.J."/>
        </authorList>
    </citation>
    <scope>NUCLEOTIDE SEQUENCE</scope>
    <source>
        <strain evidence="2">NZFS 3830</strain>
    </source>
</reference>
<name>A0A8T1UT09_9STRA</name>
<evidence type="ECO:0000313" key="3">
    <source>
        <dbReference type="Proteomes" id="UP000688947"/>
    </source>
</evidence>
<feature type="chain" id="PRO_5035801104" evidence="1">
    <location>
        <begin position="24"/>
        <end position="626"/>
    </location>
</feature>
<dbReference type="VEuPathDB" id="FungiDB:PC110_g7138"/>
<sequence>MESLLALQLYLVTFLLFLSPTNPIEPVPQAADADTVVNAGTSKSIRLDANLLIPDGGELLLNIQVPHEPIQIRPKGPAKVLRVYSDHVDGKFGVGEVINIFVKFTSPVKLSGSGSPYLVLKTGCHASSCHIKEIQRLRCMATKGKFAVGFGSQKVGNIPWDASAKVFAAYLKRMNRINKVSVKYSIDEDRAYEKARVTASGIGHGESIQAKLLALGDVVPRLLITREPRDAALSRNGAFTWHITFLDNPRAVLSVGVNNVCGGTGVVKIGAPLSIDDDSDPIVYRNEESSKPSAGTSVRDTEQSMFPFWVLLFDSSAVMDVESFADAYARAIFSYRVDERHTNRSVISVVPPLGTKAQYVRLVAELPRGVLSIAEVEVFTEQNHVLSQGMPSEGSWTLAIVDMAVNGSNLAPPRPNSTAGGISDWVLYFTNQAGETVSYFMDFQAQLHALPRHGTLYVGLDETERDHLDIDGNGLLDSIEADAYLRRYSPNTYADLSANIRDRELKEFMLSYEEYGAVQVLRDASERQLRLPSSVCDAECLAAIKLDPYFYVGLEGDKALKLLRVIGERVVKYVPDAGFRGLDAFTFSVAVTGQESRVLGTIQLTVKECEDPECRMSSFLLHRSTR</sequence>
<dbReference type="OrthoDB" id="536979at2759"/>
<dbReference type="AlphaFoldDB" id="A0A8T1UT09"/>
<comment type="caution">
    <text evidence="2">The sequence shown here is derived from an EMBL/GenBank/DDBJ whole genome shotgun (WGS) entry which is preliminary data.</text>
</comment>
<dbReference type="Proteomes" id="UP000688947">
    <property type="component" value="Unassembled WGS sequence"/>
</dbReference>